<dbReference type="InterPro" id="IPR017853">
    <property type="entry name" value="GH"/>
</dbReference>
<dbReference type="RefSeq" id="WP_249285006.1">
    <property type="nucleotide sequence ID" value="NZ_JACRSO010000002.1"/>
</dbReference>
<evidence type="ECO:0000313" key="2">
    <source>
        <dbReference type="Proteomes" id="UP000654279"/>
    </source>
</evidence>
<dbReference type="Proteomes" id="UP000654279">
    <property type="component" value="Unassembled WGS sequence"/>
</dbReference>
<sequence>MKKTVMSIQGDRFLLNGKLTYSENADCPHQGLLMNARFIQGIFDDAADRERYNRFGKHFDPEENTDELIAALPDWYAAGLRAFTVGLQGGGPCFTIALDTIQNNPYGSDGKALDPAYLNRLARLIDAADELGMVVIVSLFYGVQTALLQDDDAVENAVKGICGWLRARGDRNIIIEIANEHDTGAYLCHKVLSEENGIIRLMELARRESGGMPVGCSGTGGYFSARIAQASDVILIHGNEQTRNQLYNLILKAKAVEPARPIVVNEDSQALSQLQVTFANGVSWGYYNNMTKQEPPVDWGITQGEDRFYALRLREYLYGEKPDLPLEDQFHLQGLEKDMAYEDKRFLRLASLYPEQVDHVDFFRDGALYQQAYDDPFCVNFIGNWIQEPVVGIKSGEQWRAVVHLCDGRVVEKTVIVP</sequence>
<name>A0A926CYM2_9FIRM</name>
<reference evidence="1" key="1">
    <citation type="submission" date="2020-08" db="EMBL/GenBank/DDBJ databases">
        <title>Genome public.</title>
        <authorList>
            <person name="Liu C."/>
            <person name="Sun Q."/>
        </authorList>
    </citation>
    <scope>NUCLEOTIDE SEQUENCE</scope>
    <source>
        <strain evidence="1">NSJ-44</strain>
    </source>
</reference>
<organism evidence="1 2">
    <name type="scientific">Luoshenia tenuis</name>
    <dbReference type="NCBI Taxonomy" id="2763654"/>
    <lineage>
        <taxon>Bacteria</taxon>
        <taxon>Bacillati</taxon>
        <taxon>Bacillota</taxon>
        <taxon>Clostridia</taxon>
        <taxon>Christensenellales</taxon>
        <taxon>Christensenellaceae</taxon>
        <taxon>Luoshenia</taxon>
    </lineage>
</organism>
<protein>
    <submittedName>
        <fullName evidence="1">Uncharacterized protein</fullName>
    </submittedName>
</protein>
<dbReference type="SUPFAM" id="SSF51445">
    <property type="entry name" value="(Trans)glycosidases"/>
    <property type="match status" value="1"/>
</dbReference>
<proteinExistence type="predicted"/>
<comment type="caution">
    <text evidence="1">The sequence shown here is derived from an EMBL/GenBank/DDBJ whole genome shotgun (WGS) entry which is preliminary data.</text>
</comment>
<dbReference type="EMBL" id="JACRSO010000002">
    <property type="protein sequence ID" value="MBC8529120.1"/>
    <property type="molecule type" value="Genomic_DNA"/>
</dbReference>
<accession>A0A926CYM2</accession>
<dbReference type="AlphaFoldDB" id="A0A926CYM2"/>
<gene>
    <name evidence="1" type="ORF">H8699_06740</name>
</gene>
<evidence type="ECO:0000313" key="1">
    <source>
        <dbReference type="EMBL" id="MBC8529120.1"/>
    </source>
</evidence>
<keyword evidence="2" id="KW-1185">Reference proteome</keyword>
<dbReference type="Gene3D" id="3.20.20.80">
    <property type="entry name" value="Glycosidases"/>
    <property type="match status" value="1"/>
</dbReference>